<feature type="transmembrane region" description="Helical" evidence="6">
    <location>
        <begin position="65"/>
        <end position="83"/>
    </location>
</feature>
<feature type="transmembrane region" description="Helical" evidence="6">
    <location>
        <begin position="352"/>
        <end position="374"/>
    </location>
</feature>
<evidence type="ECO:0000256" key="5">
    <source>
        <dbReference type="ARBA" id="ARBA00023136"/>
    </source>
</evidence>
<proteinExistence type="predicted"/>
<keyword evidence="5 6" id="KW-0472">Membrane</keyword>
<sequence>MPNEYGLLSLLPPVIAIILAIRTKQVYVSLLFGIWLGWLILSDFNPLEGSFQTVEALVDVFREPGNTRTIMFCALVGALIIFIQRSGGVEGFIIRVNRLLHYYEQKQSGSNRIIVQLLAWFTGMLIFVESSISVLTVGALYRPVFDKLGISREKLAYVADSSSAPSSILIPFNGWGAFIMSLLVAEGFTDPFATLFRAVGFNFYPILALLLALIIIITQKDYGPMRKAERRVRETGALLNEGATPMISDELTDVETASGIKPKAYNMVLPIVIMVLMMPAMLATTGWEAALANRPEGSFGQQFFYAIGQGSGSTSVLIAVITSTLFAMCFYRAQGLMKWKEMIDLTLKGISGMMPLALLMMFAFAIGAVCKELGTGQYVADVAKAWLSPSMVPFIVFLVSCFIAFSTGTSWGTFAIMISIAVPMAKGMGADVHMTIAAALGGGVFGDHCSPISDTTILSSMASATDHIDHVRTQLPYALTAGGLTALLYLAVGLLG</sequence>
<evidence type="ECO:0000256" key="3">
    <source>
        <dbReference type="ARBA" id="ARBA00022692"/>
    </source>
</evidence>
<evidence type="ECO:0000256" key="6">
    <source>
        <dbReference type="SAM" id="Phobius"/>
    </source>
</evidence>
<comment type="caution">
    <text evidence="8">The sequence shown here is derived from an EMBL/GenBank/DDBJ whole genome shotgun (WGS) entry which is preliminary data.</text>
</comment>
<evidence type="ECO:0000313" key="8">
    <source>
        <dbReference type="EMBL" id="TXB64177.1"/>
    </source>
</evidence>
<gene>
    <name evidence="8" type="ORF">FRY97_07750</name>
</gene>
<evidence type="ECO:0000313" key="9">
    <source>
        <dbReference type="Proteomes" id="UP000321580"/>
    </source>
</evidence>
<name>A0A5C6RPV9_9BACT</name>
<dbReference type="Pfam" id="PF03553">
    <property type="entry name" value="Na_H_antiporter"/>
    <property type="match status" value="1"/>
</dbReference>
<feature type="transmembrane region" description="Helical" evidence="6">
    <location>
        <begin position="117"/>
        <end position="141"/>
    </location>
</feature>
<dbReference type="AlphaFoldDB" id="A0A5C6RPV9"/>
<dbReference type="EMBL" id="VOOR01000012">
    <property type="protein sequence ID" value="TXB64177.1"/>
    <property type="molecule type" value="Genomic_DNA"/>
</dbReference>
<dbReference type="InterPro" id="IPR018461">
    <property type="entry name" value="Na/H_Antiport_NhaC-like_C"/>
</dbReference>
<feature type="transmembrane region" description="Helical" evidence="6">
    <location>
        <begin position="195"/>
        <end position="217"/>
    </location>
</feature>
<feature type="transmembrane region" description="Helical" evidence="6">
    <location>
        <begin position="394"/>
        <end position="418"/>
    </location>
</feature>
<keyword evidence="2" id="KW-1003">Cell membrane</keyword>
<keyword evidence="3 6" id="KW-0812">Transmembrane</keyword>
<organism evidence="8 9">
    <name type="scientific">Phaeodactylibacter luteus</name>
    <dbReference type="NCBI Taxonomy" id="1564516"/>
    <lineage>
        <taxon>Bacteria</taxon>
        <taxon>Pseudomonadati</taxon>
        <taxon>Bacteroidota</taxon>
        <taxon>Saprospiria</taxon>
        <taxon>Saprospirales</taxon>
        <taxon>Haliscomenobacteraceae</taxon>
        <taxon>Phaeodactylibacter</taxon>
    </lineage>
</organism>
<feature type="transmembrane region" description="Helical" evidence="6">
    <location>
        <begin position="475"/>
        <end position="495"/>
    </location>
</feature>
<accession>A0A5C6RPV9</accession>
<reference evidence="8 9" key="1">
    <citation type="submission" date="2019-08" db="EMBL/GenBank/DDBJ databases">
        <title>Genome of Phaeodactylibacter luteus.</title>
        <authorList>
            <person name="Bowman J.P."/>
        </authorList>
    </citation>
    <scope>NUCLEOTIDE SEQUENCE [LARGE SCALE GENOMIC DNA]</scope>
    <source>
        <strain evidence="8 9">KCTC 42180</strain>
    </source>
</reference>
<dbReference type="RefSeq" id="WP_147166876.1">
    <property type="nucleotide sequence ID" value="NZ_VOOR01000012.1"/>
</dbReference>
<feature type="transmembrane region" description="Helical" evidence="6">
    <location>
        <begin position="264"/>
        <end position="283"/>
    </location>
</feature>
<feature type="transmembrane region" description="Helical" evidence="6">
    <location>
        <begin position="26"/>
        <end position="44"/>
    </location>
</feature>
<feature type="transmembrane region" description="Helical" evidence="6">
    <location>
        <begin position="303"/>
        <end position="331"/>
    </location>
</feature>
<dbReference type="OrthoDB" id="9762978at2"/>
<feature type="domain" description="Na+/H+ antiporter NhaC-like C-terminal" evidence="7">
    <location>
        <begin position="195"/>
        <end position="494"/>
    </location>
</feature>
<keyword evidence="9" id="KW-1185">Reference proteome</keyword>
<evidence type="ECO:0000259" key="7">
    <source>
        <dbReference type="Pfam" id="PF03553"/>
    </source>
</evidence>
<dbReference type="Proteomes" id="UP000321580">
    <property type="component" value="Unassembled WGS sequence"/>
</dbReference>
<keyword evidence="4 6" id="KW-1133">Transmembrane helix</keyword>
<dbReference type="GO" id="GO:0005886">
    <property type="term" value="C:plasma membrane"/>
    <property type="evidence" value="ECO:0007669"/>
    <property type="project" value="UniProtKB-SubCell"/>
</dbReference>
<dbReference type="PANTHER" id="PTHR43478">
    <property type="entry name" value="NA+/H+ ANTIPORTER-RELATED"/>
    <property type="match status" value="1"/>
</dbReference>
<evidence type="ECO:0000256" key="4">
    <source>
        <dbReference type="ARBA" id="ARBA00022989"/>
    </source>
</evidence>
<dbReference type="PANTHER" id="PTHR43478:SF1">
    <property type="entry name" value="NA+_H+ ANTIPORTER NHAC-LIKE C-TERMINAL DOMAIN-CONTAINING PROTEIN"/>
    <property type="match status" value="1"/>
</dbReference>
<evidence type="ECO:0000256" key="2">
    <source>
        <dbReference type="ARBA" id="ARBA00022475"/>
    </source>
</evidence>
<protein>
    <submittedName>
        <fullName evidence="8">Sodium:solute symporter</fullName>
    </submittedName>
</protein>
<evidence type="ECO:0000256" key="1">
    <source>
        <dbReference type="ARBA" id="ARBA00004651"/>
    </source>
</evidence>
<comment type="subcellular location">
    <subcellularLocation>
        <location evidence="1">Cell membrane</location>
        <topology evidence="1">Multi-pass membrane protein</topology>
    </subcellularLocation>
</comment>